<dbReference type="PROSITE" id="PS00053">
    <property type="entry name" value="RIBOSOMAL_S8"/>
    <property type="match status" value="1"/>
</dbReference>
<evidence type="ECO:0000256" key="4">
    <source>
        <dbReference type="ARBA" id="ARBA00022980"/>
    </source>
</evidence>
<evidence type="ECO:0000313" key="10">
    <source>
        <dbReference type="EMBL" id="AKM53884.1"/>
    </source>
</evidence>
<name>A0A0H3XKF6_9MOLU</name>
<dbReference type="GO" id="GO:0005840">
    <property type="term" value="C:ribosome"/>
    <property type="evidence" value="ECO:0007669"/>
    <property type="project" value="UniProtKB-KW"/>
</dbReference>
<dbReference type="FunFam" id="3.30.1490.10:FF:000001">
    <property type="entry name" value="30S ribosomal protein S8"/>
    <property type="match status" value="1"/>
</dbReference>
<dbReference type="GO" id="GO:0019843">
    <property type="term" value="F:rRNA binding"/>
    <property type="evidence" value="ECO:0007669"/>
    <property type="project" value="UniProtKB-UniRule"/>
</dbReference>
<dbReference type="RefSeq" id="WP_047791150.1">
    <property type="nucleotide sequence ID" value="NZ_CP011856.1"/>
</dbReference>
<dbReference type="GO" id="GO:0003735">
    <property type="term" value="F:structural constituent of ribosome"/>
    <property type="evidence" value="ECO:0007669"/>
    <property type="project" value="InterPro"/>
</dbReference>
<dbReference type="FunFam" id="3.30.1370.30:FF:000002">
    <property type="entry name" value="30S ribosomal protein S8"/>
    <property type="match status" value="1"/>
</dbReference>
<comment type="function">
    <text evidence="8">One of the primary rRNA binding proteins, it binds directly to 16S rRNA central domain where it helps coordinate assembly of the platform of the 30S subunit.</text>
</comment>
<dbReference type="Proteomes" id="UP000035661">
    <property type="component" value="Chromosome"/>
</dbReference>
<dbReference type="InterPro" id="IPR035987">
    <property type="entry name" value="Ribosomal_uS8_sf"/>
</dbReference>
<dbReference type="GO" id="GO:0005737">
    <property type="term" value="C:cytoplasm"/>
    <property type="evidence" value="ECO:0007669"/>
    <property type="project" value="UniProtKB-ARBA"/>
</dbReference>
<keyword evidence="5 8" id="KW-0687">Ribonucleoprotein</keyword>
<comment type="subunit">
    <text evidence="7 8">Part of the 30S ribosomal subunit. Contacts proteins S5 and S12.</text>
</comment>
<dbReference type="Gene3D" id="3.30.1370.30">
    <property type="match status" value="1"/>
</dbReference>
<evidence type="ECO:0000256" key="7">
    <source>
        <dbReference type="ARBA" id="ARBA00046740"/>
    </source>
</evidence>
<keyword evidence="3 8" id="KW-0694">RNA-binding</keyword>
<dbReference type="SUPFAM" id="SSF56047">
    <property type="entry name" value="Ribosomal protein S8"/>
    <property type="match status" value="1"/>
</dbReference>
<comment type="similarity">
    <text evidence="1 8 9">Belongs to the universal ribosomal protein uS8 family.</text>
</comment>
<dbReference type="HAMAP" id="MF_01302_B">
    <property type="entry name" value="Ribosomal_uS8_B"/>
    <property type="match status" value="1"/>
</dbReference>
<dbReference type="GO" id="GO:0006412">
    <property type="term" value="P:translation"/>
    <property type="evidence" value="ECO:0007669"/>
    <property type="project" value="UniProtKB-UniRule"/>
</dbReference>
<dbReference type="PATRIC" id="fig|743698.3.peg.302"/>
<evidence type="ECO:0000313" key="11">
    <source>
        <dbReference type="Proteomes" id="UP000035661"/>
    </source>
</evidence>
<dbReference type="STRING" id="315358.SERIO_v1c03000"/>
<keyword evidence="11" id="KW-1185">Reference proteome</keyword>
<evidence type="ECO:0000256" key="6">
    <source>
        <dbReference type="ARBA" id="ARBA00035258"/>
    </source>
</evidence>
<dbReference type="InterPro" id="IPR000630">
    <property type="entry name" value="Ribosomal_uS8"/>
</dbReference>
<dbReference type="KEGG" id="seri:SERIO_v1c03000"/>
<dbReference type="PANTHER" id="PTHR11758">
    <property type="entry name" value="40S RIBOSOMAL PROTEIN S15A"/>
    <property type="match status" value="1"/>
</dbReference>
<evidence type="ECO:0000256" key="8">
    <source>
        <dbReference type="HAMAP-Rule" id="MF_01302"/>
    </source>
</evidence>
<gene>
    <name evidence="8 10" type="primary">rpsH</name>
    <name evidence="10" type="ORF">SERIO_v1c03000</name>
</gene>
<dbReference type="Pfam" id="PF00410">
    <property type="entry name" value="Ribosomal_S8"/>
    <property type="match status" value="1"/>
</dbReference>
<keyword evidence="2 8" id="KW-0699">rRNA-binding</keyword>
<dbReference type="Gene3D" id="3.30.1490.10">
    <property type="match status" value="1"/>
</dbReference>
<proteinExistence type="inferred from homology"/>
<reference evidence="10 11" key="1">
    <citation type="journal article" date="2015" name="Genome Biol. Evol.">
        <title>Found and Lost: The Fates of Horizontally Acquired Genes in Arthropod-Symbiotic Spiroplasma.</title>
        <authorList>
            <person name="Lo W.S."/>
            <person name="Gasparich G.E."/>
            <person name="Kuo C.H."/>
        </authorList>
    </citation>
    <scope>NUCLEOTIDE SEQUENCE [LARGE SCALE GENOMIC DNA]</scope>
    <source>
        <strain evidence="11">TDA-040725-5</strain>
    </source>
</reference>
<sequence length="129" mass="14334">MMIDPIADMLTRIRNANQRLHKSVVMPPSKMKVKLAEILKAEGYIEDFKVTGEVKKELSILLKYKGKTKVISGLKRISKPGLRVYVTVDRVPQVLNGLGIAIISTSQGVMTDKMAKQAHLGGEVIAYVW</sequence>
<evidence type="ECO:0000256" key="3">
    <source>
        <dbReference type="ARBA" id="ARBA00022884"/>
    </source>
</evidence>
<dbReference type="GO" id="GO:1990904">
    <property type="term" value="C:ribonucleoprotein complex"/>
    <property type="evidence" value="ECO:0007669"/>
    <property type="project" value="UniProtKB-KW"/>
</dbReference>
<evidence type="ECO:0000256" key="2">
    <source>
        <dbReference type="ARBA" id="ARBA00022730"/>
    </source>
</evidence>
<keyword evidence="4 8" id="KW-0689">Ribosomal protein</keyword>
<accession>A0A0H3XKF6</accession>
<dbReference type="NCBIfam" id="NF001109">
    <property type="entry name" value="PRK00136.1"/>
    <property type="match status" value="1"/>
</dbReference>
<evidence type="ECO:0000256" key="5">
    <source>
        <dbReference type="ARBA" id="ARBA00023274"/>
    </source>
</evidence>
<evidence type="ECO:0000256" key="1">
    <source>
        <dbReference type="ARBA" id="ARBA00006471"/>
    </source>
</evidence>
<dbReference type="EMBL" id="CP011856">
    <property type="protein sequence ID" value="AKM53884.1"/>
    <property type="molecule type" value="Genomic_DNA"/>
</dbReference>
<dbReference type="AlphaFoldDB" id="A0A0H3XKF6"/>
<organism evidence="10 11">
    <name type="scientific">Spiroplasma eriocheiris</name>
    <dbReference type="NCBI Taxonomy" id="315358"/>
    <lineage>
        <taxon>Bacteria</taxon>
        <taxon>Bacillati</taxon>
        <taxon>Mycoplasmatota</taxon>
        <taxon>Mollicutes</taxon>
        <taxon>Entomoplasmatales</taxon>
        <taxon>Spiroplasmataceae</taxon>
        <taxon>Spiroplasma</taxon>
    </lineage>
</organism>
<protein>
    <recommendedName>
        <fullName evidence="6 8">Small ribosomal subunit protein uS8</fullName>
    </recommendedName>
</protein>
<evidence type="ECO:0000256" key="9">
    <source>
        <dbReference type="RuleBase" id="RU003660"/>
    </source>
</evidence>
<reference evidence="11" key="2">
    <citation type="submission" date="2015-06" db="EMBL/GenBank/DDBJ databases">
        <title>Complete genome sequence of Spiroplasma eriocheiris TDA-040725-5 (DSM 21848).</title>
        <authorList>
            <person name="Lo W.-S."/>
            <person name="Kuo C.-H."/>
        </authorList>
    </citation>
    <scope>NUCLEOTIDE SEQUENCE [LARGE SCALE GENOMIC DNA]</scope>
    <source>
        <strain evidence="11">TDA-040725-5</strain>
    </source>
</reference>
<dbReference type="InterPro" id="IPR047863">
    <property type="entry name" value="Ribosomal_uS8_CS"/>
</dbReference>